<evidence type="ECO:0000256" key="2">
    <source>
        <dbReference type="ARBA" id="ARBA00022837"/>
    </source>
</evidence>
<feature type="domain" description="PilY1 beta-propeller" evidence="5">
    <location>
        <begin position="488"/>
        <end position="841"/>
    </location>
</feature>
<keyword evidence="2" id="KW-0106">Calcium</keyword>
<keyword evidence="1" id="KW-0479">Metal-binding</keyword>
<dbReference type="Proteomes" id="UP000829756">
    <property type="component" value="Chromosome"/>
</dbReference>
<evidence type="ECO:0000256" key="4">
    <source>
        <dbReference type="SAM" id="SignalP"/>
    </source>
</evidence>
<sequence length="1081" mass="116707">MKTKKSPTHFTGICKPLVLSIAAALATGAAQAADTLAQTPFYLQNQTLVTNSNFPKPNVMLFIDDSGSMKRLIGGQQKIDITKKALHGLLDTHQDKINWNLQTLHNNIDTRDTNSTNPSRLRPNMAGFTDQWETVQKHVNALWPNAGTPTTRRYYEIQSLVRNSLQHRCQKSYIVMMSDGDANTSCRSSNGITFNYRGDPYFGNQAGGVCRWDQGSNGYYDTVWDANDGLRFFSQTLATKDFKDIDGSSGNKYWNGHPDDLKGSDGQSIYKNQLVETFTVGFGSAFTERGRNYLLQGASKPEYYFHADNPQNLVDAFNNIFDKIEIGMTNPTASYGTVAPAIMSSNVPNMAAAVHLDTSSWSSQLRFFDLDAQGNLNSKTYKQPSFSQRTVLLSTKGQVKKIADFTDLANSDFAISGGNPTDNKEWQNALLPWTARSATQTDAAIQAEAANKKYSQAYRVRNTSPDQRNLGDILDSPVSAIGNRVGGRQEFLVTAANDGMVHLFQSDASAGAPNPYHLKLSYIPADMQRDGDNGGDTMGKTLKELAQEGYGNLDKSHRYMVNGGFTLRQTPDSSHSKGQQIFMAGAMGQGGRGAYALNIGGKNRVSGSGLALNGGDMLRDVPLFETAKGATNTLGYTIGTPQIGRVSINRAAGSIAMDKDIRYATFLASGYRSNKAATDNNETALYIYDTLGQEARSGAVVGTPGTLIRKITVPGGVGGLSSPTLVDVDFDGLVDVVYAGDYGGNMYRFDLRGAHATNTSQAATDTKPEQWSVSRIYQGSNSQPITSAPAVSRRTYGKYVVIFGTGSDIYQEDLGRNDPQAVYGIFDDTTKPASAATQADLLAQTITVSKTGNDEYRFLSNNAISDTNKGWKVALPDTGERVVVKPTMILRTAIVSSRMYKTETTQTNPNNNGMGDVCLPTSSSSTTNSASWLMGLNAETGGALTKKDAYIDFKVVQTDASGNASYYANGRKSQGILSFTYTDTNRLGADGKTLADPSTTVDGDAGGSGTDLELGENSGTGLPKNHCFSGKSARLINTLRNSASDTNNPSNSDNNVSLDKLGISGPQCVSSIRRISWREII</sequence>
<evidence type="ECO:0000256" key="3">
    <source>
        <dbReference type="SAM" id="MobiDB-lite"/>
    </source>
</evidence>
<keyword evidence="8" id="KW-1185">Reference proteome</keyword>
<evidence type="ECO:0000313" key="6">
    <source>
        <dbReference type="EMBL" id="TCP03198.1"/>
    </source>
</evidence>
<reference evidence="7" key="2">
    <citation type="submission" date="2021-12" db="EMBL/GenBank/DDBJ databases">
        <authorList>
            <person name="Veyrier F.J."/>
        </authorList>
    </citation>
    <scope>NUCLEOTIDE SEQUENCE</scope>
    <source>
        <strain evidence="7">1258/02</strain>
    </source>
</reference>
<reference evidence="6 8" key="1">
    <citation type="submission" date="2019-03" db="EMBL/GenBank/DDBJ databases">
        <title>Genomic Encyclopedia of Type Strains, Phase IV (KMG-IV): sequencing the most valuable type-strain genomes for metagenomic binning, comparative biology and taxonomic classification.</title>
        <authorList>
            <person name="Goeker M."/>
        </authorList>
    </citation>
    <scope>NUCLEOTIDE SEQUENCE [LARGE SCALE GENOMIC DNA]</scope>
    <source>
        <strain evidence="6 8">DSM 17474</strain>
    </source>
</reference>
<evidence type="ECO:0000259" key="5">
    <source>
        <dbReference type="Pfam" id="PF05567"/>
    </source>
</evidence>
<protein>
    <submittedName>
        <fullName evidence="6 7">Pilus assembly protein</fullName>
    </submittedName>
</protein>
<organism evidence="7 9">
    <name type="scientific">Uruburuella suis</name>
    <dbReference type="NCBI Taxonomy" id="252130"/>
    <lineage>
        <taxon>Bacteria</taxon>
        <taxon>Pseudomonadati</taxon>
        <taxon>Pseudomonadota</taxon>
        <taxon>Betaproteobacteria</taxon>
        <taxon>Neisseriales</taxon>
        <taxon>Neisseriaceae</taxon>
        <taxon>Uruburuella</taxon>
    </lineage>
</organism>
<feature type="chain" id="PRO_5041965230" evidence="4">
    <location>
        <begin position="33"/>
        <end position="1081"/>
    </location>
</feature>
<dbReference type="SUPFAM" id="SSF53300">
    <property type="entry name" value="vWA-like"/>
    <property type="match status" value="1"/>
</dbReference>
<dbReference type="NCBIfam" id="NF040838">
    <property type="entry name" value="T4_PilC_Neiss"/>
    <property type="match status" value="1"/>
</dbReference>
<accession>A0AAE9KH92</accession>
<dbReference type="EMBL" id="CP091507">
    <property type="protein sequence ID" value="UOO79754.1"/>
    <property type="molecule type" value="Genomic_DNA"/>
</dbReference>
<evidence type="ECO:0000313" key="9">
    <source>
        <dbReference type="Proteomes" id="UP000829756"/>
    </source>
</evidence>
<dbReference type="Proteomes" id="UP000294721">
    <property type="component" value="Unassembled WGS sequence"/>
</dbReference>
<dbReference type="EMBL" id="SLXE01000021">
    <property type="protein sequence ID" value="TCP03198.1"/>
    <property type="molecule type" value="Genomic_DNA"/>
</dbReference>
<gene>
    <name evidence="6" type="ORF">EV680_12110</name>
    <name evidence="7" type="ORF">LVJ78_01605</name>
</gene>
<name>A0AAE9KH92_9NEIS</name>
<evidence type="ECO:0000313" key="7">
    <source>
        <dbReference type="EMBL" id="UOO79754.1"/>
    </source>
</evidence>
<evidence type="ECO:0000313" key="8">
    <source>
        <dbReference type="Proteomes" id="UP000294721"/>
    </source>
</evidence>
<dbReference type="Gene3D" id="3.40.50.410">
    <property type="entry name" value="von Willebrand factor, type A domain"/>
    <property type="match status" value="1"/>
</dbReference>
<proteinExistence type="predicted"/>
<dbReference type="GO" id="GO:0046872">
    <property type="term" value="F:metal ion binding"/>
    <property type="evidence" value="ECO:0007669"/>
    <property type="project" value="UniProtKB-KW"/>
</dbReference>
<feature type="region of interest" description="Disordered" evidence="3">
    <location>
        <begin position="990"/>
        <end position="1026"/>
    </location>
</feature>
<dbReference type="RefSeq" id="WP_132954272.1">
    <property type="nucleotide sequence ID" value="NZ_CP091507.1"/>
</dbReference>
<dbReference type="Pfam" id="PF05567">
    <property type="entry name" value="T4P_PilY1"/>
    <property type="match status" value="1"/>
</dbReference>
<evidence type="ECO:0000256" key="1">
    <source>
        <dbReference type="ARBA" id="ARBA00022723"/>
    </source>
</evidence>
<dbReference type="InterPro" id="IPR008707">
    <property type="entry name" value="B-propeller_PilY1"/>
</dbReference>
<dbReference type="AlphaFoldDB" id="A0AAE9KH92"/>
<keyword evidence="4" id="KW-0732">Signal</keyword>
<feature type="signal peptide" evidence="4">
    <location>
        <begin position="1"/>
        <end position="32"/>
    </location>
</feature>
<dbReference type="InterPro" id="IPR036465">
    <property type="entry name" value="vWFA_dom_sf"/>
</dbReference>
<reference evidence="7" key="3">
    <citation type="journal article" date="2022" name="Res Sq">
        <title>Evolution of multicellular longitudinally dividing oral cavity symbionts (Neisseriaceae).</title>
        <authorList>
            <person name="Nyongesa S."/>
            <person name="Weber P."/>
            <person name="Bernet E."/>
            <person name="Pullido F."/>
            <person name="Nieckarz M."/>
            <person name="Delaby M."/>
            <person name="Nieves C."/>
            <person name="Viehboeck T."/>
            <person name="Krause N."/>
            <person name="Rivera-Millot A."/>
            <person name="Nakamura A."/>
            <person name="Vischer N."/>
            <person name="VanNieuwenhze M."/>
            <person name="Brun Y."/>
            <person name="Cava F."/>
            <person name="Bulgheresi S."/>
            <person name="Veyrier F."/>
        </authorList>
    </citation>
    <scope>NUCLEOTIDE SEQUENCE</scope>
    <source>
        <strain evidence="7">1258/02</strain>
    </source>
</reference>
<dbReference type="KEGG" id="usu:LVJ78_01605"/>